<dbReference type="PANTHER" id="PTHR36529:SF1">
    <property type="entry name" value="GLYCOSYLTRANSFERASE"/>
    <property type="match status" value="1"/>
</dbReference>
<dbReference type="AlphaFoldDB" id="A0A554LLN6"/>
<evidence type="ECO:0000313" key="1">
    <source>
        <dbReference type="EMBL" id="TSC93549.1"/>
    </source>
</evidence>
<proteinExistence type="predicted"/>
<gene>
    <name evidence="1" type="ORF">CEN91_214</name>
</gene>
<reference evidence="1 2" key="1">
    <citation type="submission" date="2017-07" db="EMBL/GenBank/DDBJ databases">
        <title>Mechanisms for carbon and nitrogen cycling indicate functional differentiation within the Candidate Phyla Radiation.</title>
        <authorList>
            <person name="Danczak R.E."/>
            <person name="Johnston M.D."/>
            <person name="Kenah C."/>
            <person name="Slattery M."/>
            <person name="Wrighton K.C."/>
            <person name="Wilkins M.J."/>
        </authorList>
    </citation>
    <scope>NUCLEOTIDE SEQUENCE [LARGE SCALE GENOMIC DNA]</scope>
    <source>
        <strain evidence="1">Licking1014_85</strain>
    </source>
</reference>
<sequence>MNQAIILFTKTPIPGEVKTRLHQILTPRMTAILYRCFLKDLLDTCRLQDKTKIFVSYTPREGKKYFARHAPFATRILQRKGNLGKKIYHAFVTVFRKKGIQSALLLCGDSPDIPPTFIRDALLYLKKKGQRAVLGPCSDGGPYAIGFNDLSMASLVLHIFWREKEAVDACLEFIKKNNWNVKVLPEWYDIDRPEDIKLLLRHIRQNRKTKKNTMTERFFSHFYEAFADKK</sequence>
<protein>
    <recommendedName>
        <fullName evidence="3">Glycosyltransferase</fullName>
    </recommendedName>
</protein>
<dbReference type="InterPro" id="IPR018641">
    <property type="entry name" value="Trfase_1_rSAM/seldom-assoc"/>
</dbReference>
<dbReference type="InterPro" id="IPR029044">
    <property type="entry name" value="Nucleotide-diphossugar_trans"/>
</dbReference>
<evidence type="ECO:0008006" key="3">
    <source>
        <dbReference type="Google" id="ProtNLM"/>
    </source>
</evidence>
<dbReference type="EMBL" id="VMGI01000023">
    <property type="protein sequence ID" value="TSC93549.1"/>
    <property type="molecule type" value="Genomic_DNA"/>
</dbReference>
<accession>A0A554LLN6</accession>
<dbReference type="Pfam" id="PF09837">
    <property type="entry name" value="DUF2064"/>
    <property type="match status" value="1"/>
</dbReference>
<evidence type="ECO:0000313" key="2">
    <source>
        <dbReference type="Proteomes" id="UP000315589"/>
    </source>
</evidence>
<dbReference type="PANTHER" id="PTHR36529">
    <property type="entry name" value="SLL1095 PROTEIN"/>
    <property type="match status" value="1"/>
</dbReference>
<dbReference type="Gene3D" id="3.90.550.10">
    <property type="entry name" value="Spore Coat Polysaccharide Biosynthesis Protein SpsA, Chain A"/>
    <property type="match status" value="1"/>
</dbReference>
<dbReference type="Proteomes" id="UP000315589">
    <property type="component" value="Unassembled WGS sequence"/>
</dbReference>
<organism evidence="1 2">
    <name type="scientific">Candidatus Berkelbacteria bacterium Licking1014_85</name>
    <dbReference type="NCBI Taxonomy" id="2017148"/>
    <lineage>
        <taxon>Bacteria</taxon>
        <taxon>Candidatus Berkelbacteria</taxon>
    </lineage>
</organism>
<name>A0A554LLN6_9BACT</name>
<comment type="caution">
    <text evidence="1">The sequence shown here is derived from an EMBL/GenBank/DDBJ whole genome shotgun (WGS) entry which is preliminary data.</text>
</comment>
<dbReference type="SUPFAM" id="SSF53448">
    <property type="entry name" value="Nucleotide-diphospho-sugar transferases"/>
    <property type="match status" value="1"/>
</dbReference>